<accession>A0ABQ6FBY1</accession>
<comment type="similarity">
    <text evidence="4">Belongs to the FlgA family.</text>
</comment>
<dbReference type="SMART" id="SM00858">
    <property type="entry name" value="SAF"/>
    <property type="match status" value="1"/>
</dbReference>
<dbReference type="NCBIfam" id="TIGR03170">
    <property type="entry name" value="flgA_cterm"/>
    <property type="match status" value="1"/>
</dbReference>
<comment type="subcellular location">
    <subcellularLocation>
        <location evidence="1 4">Periplasm</location>
    </subcellularLocation>
</comment>
<feature type="chain" id="PRO_5044952228" description="Flagella basal body P-ring formation protein FlgA" evidence="4">
    <location>
        <begin position="21"/>
        <end position="228"/>
    </location>
</feature>
<evidence type="ECO:0000256" key="3">
    <source>
        <dbReference type="ARBA" id="ARBA00022764"/>
    </source>
</evidence>
<comment type="caution">
    <text evidence="6">The sequence shown here is derived from an EMBL/GenBank/DDBJ whole genome shotgun (WGS) entry which is preliminary data.</text>
</comment>
<keyword evidence="7" id="KW-1185">Reference proteome</keyword>
<dbReference type="PANTHER" id="PTHR36307:SF1">
    <property type="entry name" value="FLAGELLA BASAL BODY P-RING FORMATION PROTEIN FLGA"/>
    <property type="match status" value="1"/>
</dbReference>
<proteinExistence type="inferred from homology"/>
<reference evidence="7" key="1">
    <citation type="journal article" date="2019" name="Int. J. Syst. Evol. Microbiol.">
        <title>The Global Catalogue of Microorganisms (GCM) 10K type strain sequencing project: providing services to taxonomists for standard genome sequencing and annotation.</title>
        <authorList>
            <consortium name="The Broad Institute Genomics Platform"/>
            <consortium name="The Broad Institute Genome Sequencing Center for Infectious Disease"/>
            <person name="Wu L."/>
            <person name="Ma J."/>
        </authorList>
    </citation>
    <scope>NUCLEOTIDE SEQUENCE [LARGE SCALE GENOMIC DNA]</scope>
    <source>
        <strain evidence="7">NBRC 102407</strain>
    </source>
</reference>
<feature type="signal peptide" evidence="4">
    <location>
        <begin position="1"/>
        <end position="20"/>
    </location>
</feature>
<dbReference type="InterPro" id="IPR039246">
    <property type="entry name" value="Flagellar_FlgA"/>
</dbReference>
<dbReference type="CDD" id="cd11614">
    <property type="entry name" value="SAF_CpaB_FlgA_like"/>
    <property type="match status" value="1"/>
</dbReference>
<dbReference type="Pfam" id="PF13144">
    <property type="entry name" value="ChapFlgA"/>
    <property type="match status" value="1"/>
</dbReference>
<evidence type="ECO:0000256" key="2">
    <source>
        <dbReference type="ARBA" id="ARBA00022729"/>
    </source>
</evidence>
<evidence type="ECO:0000256" key="4">
    <source>
        <dbReference type="RuleBase" id="RU362063"/>
    </source>
</evidence>
<protein>
    <recommendedName>
        <fullName evidence="4">Flagella basal body P-ring formation protein FlgA</fullName>
    </recommendedName>
</protein>
<dbReference type="RefSeq" id="WP_284188332.1">
    <property type="nucleotide sequence ID" value="NZ_BSPX01000038.1"/>
</dbReference>
<feature type="domain" description="SAF" evidence="5">
    <location>
        <begin position="103"/>
        <end position="165"/>
    </location>
</feature>
<dbReference type="Pfam" id="PF17656">
    <property type="entry name" value="ChapFlgA_N"/>
    <property type="match status" value="1"/>
</dbReference>
<sequence length="228" mass="23470">MTRLIPLLLVLLCLATPAFARQDAAPVRAEVGRFLATQTRSLSGEVSIQVGEFSADNQLAPCLQLEAFLPPNGRAWGRISVGVRCLAPVSWSAWVPADVRVKGPYVVTNGPLAAGQIVSPGDLRVESGELTAMAADLITDPTQAIGQAARISLGAGRPLAASHLRQQPAVMQGQPVKVVSGGAGFQVANDGVALSSAANGQAAQVRLSNGQVVRGIARSGGVVEITLP</sequence>
<comment type="function">
    <text evidence="4">Involved in the assembly process of the P-ring formation. It may associate with FlgF on the rod constituting a structure essential for the P-ring assembly or may act as a modulator protein for the P-ring assembly.</text>
</comment>
<dbReference type="PANTHER" id="PTHR36307">
    <property type="entry name" value="FLAGELLA BASAL BODY P-RING FORMATION PROTEIN FLGA"/>
    <property type="match status" value="1"/>
</dbReference>
<dbReference type="Gene3D" id="2.30.30.760">
    <property type="match status" value="1"/>
</dbReference>
<organism evidence="6 7">
    <name type="scientific">Zoogloea oryzae</name>
    <dbReference type="NCBI Taxonomy" id="310767"/>
    <lineage>
        <taxon>Bacteria</taxon>
        <taxon>Pseudomonadati</taxon>
        <taxon>Pseudomonadota</taxon>
        <taxon>Betaproteobacteria</taxon>
        <taxon>Rhodocyclales</taxon>
        <taxon>Zoogloeaceae</taxon>
        <taxon>Zoogloea</taxon>
    </lineage>
</organism>
<dbReference type="Proteomes" id="UP001157167">
    <property type="component" value="Unassembled WGS sequence"/>
</dbReference>
<keyword evidence="3 4" id="KW-0574">Periplasm</keyword>
<evidence type="ECO:0000256" key="1">
    <source>
        <dbReference type="ARBA" id="ARBA00004418"/>
    </source>
</evidence>
<dbReference type="InterPro" id="IPR041231">
    <property type="entry name" value="FlgA_N"/>
</dbReference>
<keyword evidence="4" id="KW-1005">Bacterial flagellum biogenesis</keyword>
<keyword evidence="2 4" id="KW-0732">Signal</keyword>
<evidence type="ECO:0000313" key="6">
    <source>
        <dbReference type="EMBL" id="GLT23110.1"/>
    </source>
</evidence>
<name>A0ABQ6FBY1_9RHOO</name>
<dbReference type="InterPro" id="IPR013974">
    <property type="entry name" value="SAF"/>
</dbReference>
<dbReference type="InterPro" id="IPR017585">
    <property type="entry name" value="SAF_FlgA"/>
</dbReference>
<evidence type="ECO:0000259" key="5">
    <source>
        <dbReference type="SMART" id="SM00858"/>
    </source>
</evidence>
<dbReference type="Gene3D" id="3.90.1210.10">
    <property type="entry name" value="Antifreeze-like/N-acetylneuraminic acid synthase C-terminal domain"/>
    <property type="match status" value="1"/>
</dbReference>
<evidence type="ECO:0000313" key="7">
    <source>
        <dbReference type="Proteomes" id="UP001157167"/>
    </source>
</evidence>
<dbReference type="EMBL" id="BSPX01000038">
    <property type="protein sequence ID" value="GLT23110.1"/>
    <property type="molecule type" value="Genomic_DNA"/>
</dbReference>
<gene>
    <name evidence="6" type="ORF">GCM10007933_25720</name>
</gene>